<reference evidence="1 2" key="1">
    <citation type="journal article" date="2012" name="Science">
        <title>The Paleozoic origin of enzymatic lignin decomposition reconstructed from 31 fungal genomes.</title>
        <authorList>
            <person name="Floudas D."/>
            <person name="Binder M."/>
            <person name="Riley R."/>
            <person name="Barry K."/>
            <person name="Blanchette R.A."/>
            <person name="Henrissat B."/>
            <person name="Martinez A.T."/>
            <person name="Otillar R."/>
            <person name="Spatafora J.W."/>
            <person name="Yadav J.S."/>
            <person name="Aerts A."/>
            <person name="Benoit I."/>
            <person name="Boyd A."/>
            <person name="Carlson A."/>
            <person name="Copeland A."/>
            <person name="Coutinho P.M."/>
            <person name="de Vries R.P."/>
            <person name="Ferreira P."/>
            <person name="Findley K."/>
            <person name="Foster B."/>
            <person name="Gaskell J."/>
            <person name="Glotzer D."/>
            <person name="Gorecki P."/>
            <person name="Heitman J."/>
            <person name="Hesse C."/>
            <person name="Hori C."/>
            <person name="Igarashi K."/>
            <person name="Jurgens J.A."/>
            <person name="Kallen N."/>
            <person name="Kersten P."/>
            <person name="Kohler A."/>
            <person name="Kuees U."/>
            <person name="Kumar T.K.A."/>
            <person name="Kuo A."/>
            <person name="LaButti K."/>
            <person name="Larrondo L.F."/>
            <person name="Lindquist E."/>
            <person name="Ling A."/>
            <person name="Lombard V."/>
            <person name="Lucas S."/>
            <person name="Lundell T."/>
            <person name="Martin R."/>
            <person name="McLaughlin D.J."/>
            <person name="Morgenstern I."/>
            <person name="Morin E."/>
            <person name="Murat C."/>
            <person name="Nagy L.G."/>
            <person name="Nolan M."/>
            <person name="Ohm R.A."/>
            <person name="Patyshakuliyeva A."/>
            <person name="Rokas A."/>
            <person name="Ruiz-Duenas F.J."/>
            <person name="Sabat G."/>
            <person name="Salamov A."/>
            <person name="Samejima M."/>
            <person name="Schmutz J."/>
            <person name="Slot J.C."/>
            <person name="St John F."/>
            <person name="Stenlid J."/>
            <person name="Sun H."/>
            <person name="Sun S."/>
            <person name="Syed K."/>
            <person name="Tsang A."/>
            <person name="Wiebenga A."/>
            <person name="Young D."/>
            <person name="Pisabarro A."/>
            <person name="Eastwood D.C."/>
            <person name="Martin F."/>
            <person name="Cullen D."/>
            <person name="Grigoriev I.V."/>
            <person name="Hibbett D.S."/>
        </authorList>
    </citation>
    <scope>NUCLEOTIDE SEQUENCE [LARGE SCALE GENOMIC DNA]</scope>
    <source>
        <strain evidence="1 2">MD-104</strain>
    </source>
</reference>
<sequence length="505" mass="56936">MSSMCHSHSPIAPHLHMTHAYTTLFSLSDDILGKVLSYTSSDDAKQLSRTCRKAYDIALPRALSEISLRWDDDMPLHTIWHPDERSSLQRVAEFCSFMLSDFPRRPLSIRDLTVNGHAFSVVIAIVGRTRQRRFFGGLLMQFAQVFGHATGLERLELRNMDGMFVCQPHISYALAAMPRLEDLTLHSTSIRYIPWSGLVCNLRELAIRHEDEDCDVDEIEGEAFRWAMSQGCIQSLRFLSIPEAGRLLEALNSNITCPTLRNLWVGGKISSIETWPLSFPNVAHLCTTCNLSLSPTHPLVQWPSLDTLICRAYQGYSGLPLAGPVRRLTFFGDYTPDTFSFIARMDPIVLAIDTGEDDDPSDHFYVKDEHLVSIMNSVSSVKFLRINLGHTDGSIDWIIQRARLMSKLPLLGLHIGFQVDYELAAYLEEPQILQAASELTSLIPTLTYISFNQQIMNSEESLVVDEVEPYRFLVTSRQGQTGHVEVLTLDDAEAVEDRLNASTRT</sequence>
<dbReference type="OrthoDB" id="2785713at2759"/>
<proteinExistence type="predicted"/>
<keyword evidence="2" id="KW-1185">Reference proteome</keyword>
<protein>
    <recommendedName>
        <fullName evidence="3">F-box domain-containing protein</fullName>
    </recommendedName>
</protein>
<evidence type="ECO:0008006" key="3">
    <source>
        <dbReference type="Google" id="ProtNLM"/>
    </source>
</evidence>
<dbReference type="SUPFAM" id="SSF81383">
    <property type="entry name" value="F-box domain"/>
    <property type="match status" value="1"/>
</dbReference>
<dbReference type="EMBL" id="KB468053">
    <property type="protein sequence ID" value="PCH39807.1"/>
    <property type="molecule type" value="Genomic_DNA"/>
</dbReference>
<dbReference type="Gene3D" id="3.80.10.10">
    <property type="entry name" value="Ribonuclease Inhibitor"/>
    <property type="match status" value="1"/>
</dbReference>
<dbReference type="InterPro" id="IPR036047">
    <property type="entry name" value="F-box-like_dom_sf"/>
</dbReference>
<organism evidence="1 2">
    <name type="scientific">Wolfiporia cocos (strain MD-104)</name>
    <name type="common">Brown rot fungus</name>
    <dbReference type="NCBI Taxonomy" id="742152"/>
    <lineage>
        <taxon>Eukaryota</taxon>
        <taxon>Fungi</taxon>
        <taxon>Dikarya</taxon>
        <taxon>Basidiomycota</taxon>
        <taxon>Agaricomycotina</taxon>
        <taxon>Agaricomycetes</taxon>
        <taxon>Polyporales</taxon>
        <taxon>Phaeolaceae</taxon>
        <taxon>Wolfiporia</taxon>
    </lineage>
</organism>
<dbReference type="Proteomes" id="UP000218811">
    <property type="component" value="Unassembled WGS sequence"/>
</dbReference>
<dbReference type="SUPFAM" id="SSF52058">
    <property type="entry name" value="L domain-like"/>
    <property type="match status" value="1"/>
</dbReference>
<gene>
    <name evidence="1" type="ORF">WOLCODRAFT_161882</name>
</gene>
<dbReference type="AlphaFoldDB" id="A0A2H3JUJ4"/>
<dbReference type="InterPro" id="IPR032675">
    <property type="entry name" value="LRR_dom_sf"/>
</dbReference>
<evidence type="ECO:0000313" key="2">
    <source>
        <dbReference type="Proteomes" id="UP000218811"/>
    </source>
</evidence>
<name>A0A2H3JUJ4_WOLCO</name>
<accession>A0A2H3JUJ4</accession>
<evidence type="ECO:0000313" key="1">
    <source>
        <dbReference type="EMBL" id="PCH39807.1"/>
    </source>
</evidence>